<evidence type="ECO:0000256" key="1">
    <source>
        <dbReference type="SAM" id="Phobius"/>
    </source>
</evidence>
<feature type="transmembrane region" description="Helical" evidence="1">
    <location>
        <begin position="90"/>
        <end position="109"/>
    </location>
</feature>
<gene>
    <name evidence="2" type="ORF">UFOPK3879_01304</name>
</gene>
<organism evidence="2">
    <name type="scientific">freshwater metagenome</name>
    <dbReference type="NCBI Taxonomy" id="449393"/>
    <lineage>
        <taxon>unclassified sequences</taxon>
        <taxon>metagenomes</taxon>
        <taxon>ecological metagenomes</taxon>
    </lineage>
</organism>
<feature type="transmembrane region" description="Helical" evidence="1">
    <location>
        <begin position="7"/>
        <end position="27"/>
    </location>
</feature>
<reference evidence="2" key="1">
    <citation type="submission" date="2020-05" db="EMBL/GenBank/DDBJ databases">
        <authorList>
            <person name="Chiriac C."/>
            <person name="Salcher M."/>
            <person name="Ghai R."/>
            <person name="Kavagutti S V."/>
        </authorList>
    </citation>
    <scope>NUCLEOTIDE SEQUENCE</scope>
</reference>
<feature type="transmembrane region" description="Helical" evidence="1">
    <location>
        <begin position="67"/>
        <end position="84"/>
    </location>
</feature>
<name>A0A6J7LG45_9ZZZZ</name>
<keyword evidence="1" id="KW-1133">Transmembrane helix</keyword>
<feature type="transmembrane region" description="Helical" evidence="1">
    <location>
        <begin position="33"/>
        <end position="55"/>
    </location>
</feature>
<dbReference type="AlphaFoldDB" id="A0A6J7LG45"/>
<sequence length="127" mass="13777">MAAQGRGFWLHQLVEYGIAGGLIMMSAQSQSPMVPIALGVALLVNAAIADGGVSAFKWVSRRVHRNIDWLIIVLCFVAAAVADLDSIGRLALIALGLVEAIIVLGTNFAKKPPREQRTPRLNLRRHR</sequence>
<evidence type="ECO:0000313" key="2">
    <source>
        <dbReference type="EMBL" id="CAB4967201.1"/>
    </source>
</evidence>
<keyword evidence="1" id="KW-0472">Membrane</keyword>
<protein>
    <submittedName>
        <fullName evidence="2">Unannotated protein</fullName>
    </submittedName>
</protein>
<proteinExistence type="predicted"/>
<dbReference type="EMBL" id="CAFBNR010000085">
    <property type="protein sequence ID" value="CAB4967201.1"/>
    <property type="molecule type" value="Genomic_DNA"/>
</dbReference>
<accession>A0A6J7LG45</accession>
<keyword evidence="1" id="KW-0812">Transmembrane</keyword>